<dbReference type="Proteomes" id="UP001634394">
    <property type="component" value="Unassembled WGS sequence"/>
</dbReference>
<dbReference type="AlphaFoldDB" id="A0ABD3VPA5"/>
<dbReference type="EMBL" id="JBJQND010000011">
    <property type="protein sequence ID" value="KAL3862378.1"/>
    <property type="molecule type" value="Genomic_DNA"/>
</dbReference>
<evidence type="ECO:0000313" key="1">
    <source>
        <dbReference type="EMBL" id="KAL3862378.1"/>
    </source>
</evidence>
<comment type="caution">
    <text evidence="1">The sequence shown here is derived from an EMBL/GenBank/DDBJ whole genome shotgun (WGS) entry which is preliminary data.</text>
</comment>
<sequence length="58" mass="6380">MQFCLDAALADKENKEIFSAFLYIIGQEGGGIDNTFIFEASDAEHIAQLARSVRMIAV</sequence>
<reference evidence="1 2" key="1">
    <citation type="submission" date="2024-11" db="EMBL/GenBank/DDBJ databases">
        <title>Chromosome-level genome assembly of the freshwater bivalve Anodonta woodiana.</title>
        <authorList>
            <person name="Chen X."/>
        </authorList>
    </citation>
    <scope>NUCLEOTIDE SEQUENCE [LARGE SCALE GENOMIC DNA]</scope>
    <source>
        <strain evidence="1">MN2024</strain>
        <tissue evidence="1">Gills</tissue>
    </source>
</reference>
<accession>A0ABD3VPA5</accession>
<proteinExistence type="predicted"/>
<gene>
    <name evidence="1" type="ORF">ACJMK2_008349</name>
</gene>
<name>A0ABD3VPA5_SINWO</name>
<organism evidence="1 2">
    <name type="scientific">Sinanodonta woodiana</name>
    <name type="common">Chinese pond mussel</name>
    <name type="synonym">Anodonta woodiana</name>
    <dbReference type="NCBI Taxonomy" id="1069815"/>
    <lineage>
        <taxon>Eukaryota</taxon>
        <taxon>Metazoa</taxon>
        <taxon>Spiralia</taxon>
        <taxon>Lophotrochozoa</taxon>
        <taxon>Mollusca</taxon>
        <taxon>Bivalvia</taxon>
        <taxon>Autobranchia</taxon>
        <taxon>Heteroconchia</taxon>
        <taxon>Palaeoheterodonta</taxon>
        <taxon>Unionida</taxon>
        <taxon>Unionoidea</taxon>
        <taxon>Unionidae</taxon>
        <taxon>Unioninae</taxon>
        <taxon>Sinanodonta</taxon>
    </lineage>
</organism>
<keyword evidence="2" id="KW-1185">Reference proteome</keyword>
<evidence type="ECO:0000313" key="2">
    <source>
        <dbReference type="Proteomes" id="UP001634394"/>
    </source>
</evidence>
<protein>
    <submittedName>
        <fullName evidence="1">Uncharacterized protein</fullName>
    </submittedName>
</protein>